<dbReference type="InterPro" id="IPR001138">
    <property type="entry name" value="Zn2Cys6_DnaBD"/>
</dbReference>
<dbReference type="EMBL" id="FJOG01000077">
    <property type="protein sequence ID" value="CZR69699.1"/>
    <property type="molecule type" value="Genomic_DNA"/>
</dbReference>
<evidence type="ECO:0000256" key="3">
    <source>
        <dbReference type="ARBA" id="ARBA00023125"/>
    </source>
</evidence>
<evidence type="ECO:0000256" key="2">
    <source>
        <dbReference type="ARBA" id="ARBA00023015"/>
    </source>
</evidence>
<dbReference type="CDD" id="cd00067">
    <property type="entry name" value="GAL4"/>
    <property type="match status" value="1"/>
</dbReference>
<dbReference type="CDD" id="cd12148">
    <property type="entry name" value="fungal_TF_MHR"/>
    <property type="match status" value="1"/>
</dbReference>
<dbReference type="GO" id="GO:0006351">
    <property type="term" value="P:DNA-templated transcription"/>
    <property type="evidence" value="ECO:0007669"/>
    <property type="project" value="InterPro"/>
</dbReference>
<dbReference type="GO" id="GO:0000981">
    <property type="term" value="F:DNA-binding transcription factor activity, RNA polymerase II-specific"/>
    <property type="evidence" value="ECO:0007669"/>
    <property type="project" value="InterPro"/>
</dbReference>
<keyword evidence="9" id="KW-1185">Reference proteome</keyword>
<feature type="region of interest" description="Disordered" evidence="6">
    <location>
        <begin position="52"/>
        <end position="72"/>
    </location>
</feature>
<dbReference type="SUPFAM" id="SSF57701">
    <property type="entry name" value="Zn2/Cys6 DNA-binding domain"/>
    <property type="match status" value="1"/>
</dbReference>
<dbReference type="Proteomes" id="UP000184330">
    <property type="component" value="Unassembled WGS sequence"/>
</dbReference>
<dbReference type="PROSITE" id="PS00463">
    <property type="entry name" value="ZN2_CY6_FUNGAL_1"/>
    <property type="match status" value="1"/>
</dbReference>
<name>A0A1L7XXI2_9HELO</name>
<reference evidence="8 9" key="1">
    <citation type="submission" date="2016-03" db="EMBL/GenBank/DDBJ databases">
        <authorList>
            <person name="Ploux O."/>
        </authorList>
    </citation>
    <scope>NUCLEOTIDE SEQUENCE [LARGE SCALE GENOMIC DNA]</scope>
    <source>
        <strain evidence="8 9">UAMH 11012</strain>
    </source>
</reference>
<dbReference type="Gene3D" id="4.10.240.10">
    <property type="entry name" value="Zn(2)-C6 fungal-type DNA-binding domain"/>
    <property type="match status" value="1"/>
</dbReference>
<dbReference type="Pfam" id="PF04082">
    <property type="entry name" value="Fungal_trans"/>
    <property type="match status" value="1"/>
</dbReference>
<sequence>MPDEFLRRRRVAMACLNCRAQKAKCDGKRPICSRCEGYGHSCIWSGGRKTRSQTSIVSSPGGLRPESLPPEKDPWQMAVRSYDTLVRRIRPDLSESARAATDSSLSYIRNQLPQELSELDDPLEDCPPSTFQGSGRIENPQRYLGEASDVRFFHAVKQVLQDNTLEPPEVVSEHEIQSYDQGIEPPDVSGRHIGLPPKESADSYINIYFSTIHIAYPFICKPEFMVRYEKYWKGDLEDGLNASWLSILYTIFSIGAYYHSFPRSENDVTHVHLRYFRQALALSGSVLSNCTLTNVQMLLTQCFFLLATGQTDRCWNSLGLAIRVGQSIGLHVENALKSRSSPVEQETMRRTWYSMFVLDRLLALQLGRPIAIHEEDYSVNEPAPVEGSFCHDSSSQALDDDPTHLDYFRTVITFSRILGRVISALYRPSQLSDDSGGMLLSTVSLDKDLIAWRNSLPRHLRFDLGHTFDRSITFRRQRNMLSIKFHHLRTLMHRPYLSLIWLQGKNQNLMELLERDYEKVQAMENICVHEAQQTAHLLHHVGDERSLVHDFPWWQMISCLLCASSVLLVARACIDPSHPDTRMQSQALDEDAETCMKVFDALSVNSEAARRARDMMKGLKRTRILPRRTNISMTTASAISQDASRLNVPFMGEPLHGFHGTMNYVMGQDDWQTWPGELSDPVAWSAQFIHPTQLLSSGPMSESEIAIFTQINGNG</sequence>
<organism evidence="8 9">
    <name type="scientific">Phialocephala subalpina</name>
    <dbReference type="NCBI Taxonomy" id="576137"/>
    <lineage>
        <taxon>Eukaryota</taxon>
        <taxon>Fungi</taxon>
        <taxon>Dikarya</taxon>
        <taxon>Ascomycota</taxon>
        <taxon>Pezizomycotina</taxon>
        <taxon>Leotiomycetes</taxon>
        <taxon>Helotiales</taxon>
        <taxon>Mollisiaceae</taxon>
        <taxon>Phialocephala</taxon>
        <taxon>Phialocephala fortinii species complex</taxon>
    </lineage>
</organism>
<dbReference type="InterPro" id="IPR007219">
    <property type="entry name" value="XnlR_reg_dom"/>
</dbReference>
<dbReference type="PANTHER" id="PTHR47424">
    <property type="entry name" value="REGULATORY PROTEIN GAL4"/>
    <property type="match status" value="1"/>
</dbReference>
<dbReference type="OrthoDB" id="3364175at2759"/>
<evidence type="ECO:0000256" key="1">
    <source>
        <dbReference type="ARBA" id="ARBA00022723"/>
    </source>
</evidence>
<dbReference type="PANTHER" id="PTHR47424:SF3">
    <property type="entry name" value="REGULATORY PROTEIN GAL4"/>
    <property type="match status" value="1"/>
</dbReference>
<keyword evidence="4" id="KW-0804">Transcription</keyword>
<accession>A0A1L7XXI2</accession>
<evidence type="ECO:0000313" key="8">
    <source>
        <dbReference type="EMBL" id="CZR69699.1"/>
    </source>
</evidence>
<dbReference type="InterPro" id="IPR036864">
    <property type="entry name" value="Zn2-C6_fun-type_DNA-bd_sf"/>
</dbReference>
<evidence type="ECO:0000256" key="6">
    <source>
        <dbReference type="SAM" id="MobiDB-lite"/>
    </source>
</evidence>
<dbReference type="STRING" id="576137.A0A1L7XXI2"/>
<evidence type="ECO:0000256" key="4">
    <source>
        <dbReference type="ARBA" id="ARBA00023163"/>
    </source>
</evidence>
<keyword evidence="1" id="KW-0479">Metal-binding</keyword>
<keyword evidence="3" id="KW-0238">DNA-binding</keyword>
<keyword evidence="2" id="KW-0805">Transcription regulation</keyword>
<gene>
    <name evidence="8" type="ORF">PAC_19599</name>
</gene>
<dbReference type="GO" id="GO:0000978">
    <property type="term" value="F:RNA polymerase II cis-regulatory region sequence-specific DNA binding"/>
    <property type="evidence" value="ECO:0007669"/>
    <property type="project" value="TreeGrafter"/>
</dbReference>
<keyword evidence="5" id="KW-0539">Nucleus</keyword>
<dbReference type="SMART" id="SM00066">
    <property type="entry name" value="GAL4"/>
    <property type="match status" value="1"/>
</dbReference>
<evidence type="ECO:0000313" key="9">
    <source>
        <dbReference type="Proteomes" id="UP000184330"/>
    </source>
</evidence>
<dbReference type="AlphaFoldDB" id="A0A1L7XXI2"/>
<dbReference type="InterPro" id="IPR051127">
    <property type="entry name" value="Fungal_SecMet_Regulators"/>
</dbReference>
<dbReference type="GO" id="GO:0008270">
    <property type="term" value="F:zinc ion binding"/>
    <property type="evidence" value="ECO:0007669"/>
    <property type="project" value="InterPro"/>
</dbReference>
<dbReference type="PROSITE" id="PS50048">
    <property type="entry name" value="ZN2_CY6_FUNGAL_2"/>
    <property type="match status" value="1"/>
</dbReference>
<proteinExistence type="predicted"/>
<protein>
    <submittedName>
        <fullName evidence="8">Related to transcriptional activator acu-15</fullName>
    </submittedName>
</protein>
<evidence type="ECO:0000256" key="5">
    <source>
        <dbReference type="ARBA" id="ARBA00023242"/>
    </source>
</evidence>
<dbReference type="GO" id="GO:0000435">
    <property type="term" value="P:positive regulation of transcription from RNA polymerase II promoter by galactose"/>
    <property type="evidence" value="ECO:0007669"/>
    <property type="project" value="TreeGrafter"/>
</dbReference>
<evidence type="ECO:0000259" key="7">
    <source>
        <dbReference type="PROSITE" id="PS50048"/>
    </source>
</evidence>
<dbReference type="Pfam" id="PF00172">
    <property type="entry name" value="Zn_clus"/>
    <property type="match status" value="1"/>
</dbReference>
<dbReference type="SMART" id="SM00906">
    <property type="entry name" value="Fungal_trans"/>
    <property type="match status" value="1"/>
</dbReference>
<feature type="domain" description="Zn(2)-C6 fungal-type" evidence="7">
    <location>
        <begin position="14"/>
        <end position="44"/>
    </location>
</feature>
<dbReference type="GO" id="GO:0005634">
    <property type="term" value="C:nucleus"/>
    <property type="evidence" value="ECO:0007669"/>
    <property type="project" value="TreeGrafter"/>
</dbReference>